<dbReference type="SUPFAM" id="SSF52540">
    <property type="entry name" value="P-loop containing nucleoside triphosphate hydrolases"/>
    <property type="match status" value="1"/>
</dbReference>
<dbReference type="InterPro" id="IPR050166">
    <property type="entry name" value="ABC_transporter_ATP-bind"/>
</dbReference>
<keyword evidence="6" id="KW-1185">Reference proteome</keyword>
<dbReference type="Gene3D" id="3.40.50.300">
    <property type="entry name" value="P-loop containing nucleotide triphosphate hydrolases"/>
    <property type="match status" value="1"/>
</dbReference>
<keyword evidence="2" id="KW-0547">Nucleotide-binding</keyword>
<dbReference type="InterPro" id="IPR017871">
    <property type="entry name" value="ABC_transporter-like_CS"/>
</dbReference>
<dbReference type="GO" id="GO:0005524">
    <property type="term" value="F:ATP binding"/>
    <property type="evidence" value="ECO:0007669"/>
    <property type="project" value="UniProtKB-KW"/>
</dbReference>
<evidence type="ECO:0000313" key="6">
    <source>
        <dbReference type="Proteomes" id="UP001500621"/>
    </source>
</evidence>
<dbReference type="RefSeq" id="WP_345262723.1">
    <property type="nucleotide sequence ID" value="NZ_BAABIM010000001.1"/>
</dbReference>
<dbReference type="EMBL" id="BAABIM010000001">
    <property type="protein sequence ID" value="GAA4672818.1"/>
    <property type="molecule type" value="Genomic_DNA"/>
</dbReference>
<reference evidence="6" key="1">
    <citation type="journal article" date="2019" name="Int. J. Syst. Evol. Microbiol.">
        <title>The Global Catalogue of Microorganisms (GCM) 10K type strain sequencing project: providing services to taxonomists for standard genome sequencing and annotation.</title>
        <authorList>
            <consortium name="The Broad Institute Genomics Platform"/>
            <consortium name="The Broad Institute Genome Sequencing Center for Infectious Disease"/>
            <person name="Wu L."/>
            <person name="Ma J."/>
        </authorList>
    </citation>
    <scope>NUCLEOTIDE SEQUENCE [LARGE SCALE GENOMIC DNA]</scope>
    <source>
        <strain evidence="6">JCM 18127</strain>
    </source>
</reference>
<dbReference type="PANTHER" id="PTHR42788:SF13">
    <property type="entry name" value="ALIPHATIC SULFONATES IMPORT ATP-BINDING PROTEIN SSUB"/>
    <property type="match status" value="1"/>
</dbReference>
<dbReference type="InterPro" id="IPR003593">
    <property type="entry name" value="AAA+_ATPase"/>
</dbReference>
<proteinExistence type="predicted"/>
<evidence type="ECO:0000256" key="2">
    <source>
        <dbReference type="ARBA" id="ARBA00022741"/>
    </source>
</evidence>
<comment type="caution">
    <text evidence="5">The sequence shown here is derived from an EMBL/GenBank/DDBJ whole genome shotgun (WGS) entry which is preliminary data.</text>
</comment>
<evidence type="ECO:0000313" key="5">
    <source>
        <dbReference type="EMBL" id="GAA4672818.1"/>
    </source>
</evidence>
<dbReference type="Proteomes" id="UP001500621">
    <property type="component" value="Unassembled WGS sequence"/>
</dbReference>
<dbReference type="PROSITE" id="PS50893">
    <property type="entry name" value="ABC_TRANSPORTER_2"/>
    <property type="match status" value="1"/>
</dbReference>
<name>A0ABP8VV97_9ACTN</name>
<sequence>MSEHRLDDGAIATGVPKIHFDDVRIGFGKGAKRKEVLDGVSFDVRSGEFVSVLGPSGCGKSTLLTLAAGFAKADAGSVEIDGSPVVGPHHDRGVVFQQYAIFPWLTVRKNIAFGLTLRANRHNKADINAATDRYIDLMGLRGFEDALPKTLSGGMRQRVAIARAYATNPSVLLMDEPFAALDAQTREFMQELLHEANLEEQRSAMFITHSVEEAIFLSSRIVVLSNRPTRVHEILDVPVPMPRTAESRTSPEFIELRRHLEEVMRSMSSFTHGGTP</sequence>
<dbReference type="Pfam" id="PF00005">
    <property type="entry name" value="ABC_tran"/>
    <property type="match status" value="1"/>
</dbReference>
<dbReference type="PROSITE" id="PS00211">
    <property type="entry name" value="ABC_TRANSPORTER_1"/>
    <property type="match status" value="1"/>
</dbReference>
<protein>
    <submittedName>
        <fullName evidence="5">ABC transporter ATP-binding protein</fullName>
    </submittedName>
</protein>
<dbReference type="CDD" id="cd03293">
    <property type="entry name" value="ABC_NrtD_SsuB_transporters"/>
    <property type="match status" value="1"/>
</dbReference>
<accession>A0ABP8VV97</accession>
<gene>
    <name evidence="5" type="ORF">GCM10023226_07180</name>
</gene>
<feature type="domain" description="ABC transporter" evidence="4">
    <location>
        <begin position="18"/>
        <end position="251"/>
    </location>
</feature>
<dbReference type="InterPro" id="IPR003439">
    <property type="entry name" value="ABC_transporter-like_ATP-bd"/>
</dbReference>
<organism evidence="5 6">
    <name type="scientific">Nocardioides nanhaiensis</name>
    <dbReference type="NCBI Taxonomy" id="1476871"/>
    <lineage>
        <taxon>Bacteria</taxon>
        <taxon>Bacillati</taxon>
        <taxon>Actinomycetota</taxon>
        <taxon>Actinomycetes</taxon>
        <taxon>Propionibacteriales</taxon>
        <taxon>Nocardioidaceae</taxon>
        <taxon>Nocardioides</taxon>
    </lineage>
</organism>
<keyword evidence="1" id="KW-0813">Transport</keyword>
<dbReference type="SMART" id="SM00382">
    <property type="entry name" value="AAA"/>
    <property type="match status" value="1"/>
</dbReference>
<keyword evidence="3 5" id="KW-0067">ATP-binding</keyword>
<dbReference type="InterPro" id="IPR027417">
    <property type="entry name" value="P-loop_NTPase"/>
</dbReference>
<evidence type="ECO:0000259" key="4">
    <source>
        <dbReference type="PROSITE" id="PS50893"/>
    </source>
</evidence>
<dbReference type="PANTHER" id="PTHR42788">
    <property type="entry name" value="TAURINE IMPORT ATP-BINDING PROTEIN-RELATED"/>
    <property type="match status" value="1"/>
</dbReference>
<evidence type="ECO:0000256" key="1">
    <source>
        <dbReference type="ARBA" id="ARBA00022448"/>
    </source>
</evidence>
<evidence type="ECO:0000256" key="3">
    <source>
        <dbReference type="ARBA" id="ARBA00022840"/>
    </source>
</evidence>